<evidence type="ECO:0000313" key="7">
    <source>
        <dbReference type="Proteomes" id="UP001159659"/>
    </source>
</evidence>
<reference evidence="5" key="2">
    <citation type="submission" date="2022-12" db="EMBL/GenBank/DDBJ databases">
        <authorList>
            <person name="Webb A."/>
        </authorList>
    </citation>
    <scope>NUCLEOTIDE SEQUENCE</scope>
    <source>
        <strain evidence="5">Pf2</strain>
    </source>
</reference>
<evidence type="ECO:0000313" key="5">
    <source>
        <dbReference type="EMBL" id="CAI5735958.1"/>
    </source>
</evidence>
<feature type="region of interest" description="Disordered" evidence="1">
    <location>
        <begin position="356"/>
        <end position="384"/>
    </location>
</feature>
<feature type="compositionally biased region" description="Low complexity" evidence="1">
    <location>
        <begin position="90"/>
        <end position="118"/>
    </location>
</feature>
<feature type="region of interest" description="Disordered" evidence="1">
    <location>
        <begin position="187"/>
        <end position="213"/>
    </location>
</feature>
<protein>
    <submittedName>
        <fullName evidence="5">Uncharacterized protein</fullName>
    </submittedName>
</protein>
<feature type="signal peptide" evidence="3">
    <location>
        <begin position="1"/>
        <end position="26"/>
    </location>
</feature>
<keyword evidence="2" id="KW-0812">Transmembrane</keyword>
<evidence type="ECO:0000313" key="6">
    <source>
        <dbReference type="Proteomes" id="UP001157938"/>
    </source>
</evidence>
<feature type="transmembrane region" description="Helical" evidence="2">
    <location>
        <begin position="147"/>
        <end position="169"/>
    </location>
</feature>
<feature type="region of interest" description="Disordered" evidence="1">
    <location>
        <begin position="90"/>
        <end position="131"/>
    </location>
</feature>
<gene>
    <name evidence="4" type="ORF">PFR001_LOCUS229</name>
    <name evidence="5" type="ORF">PFR002_LOCUS7937</name>
</gene>
<feature type="compositionally biased region" description="Polar residues" evidence="1">
    <location>
        <begin position="121"/>
        <end position="131"/>
    </location>
</feature>
<evidence type="ECO:0000313" key="4">
    <source>
        <dbReference type="EMBL" id="CAH0484469.1"/>
    </source>
</evidence>
<feature type="compositionally biased region" description="Basic and acidic residues" evidence="1">
    <location>
        <begin position="193"/>
        <end position="207"/>
    </location>
</feature>
<sequence length="435" mass="46743">MNAKGQMFSNVLLALLVVGTLSTTLASETNNFCSSVTSCLENGNVTCDTTTGNCPPCIYELDNLFTCWKKDASTITCPFTGVRYDCSDSWSSTTSPGSSSSATNVSSNDSVDSASGPSTLPKKSSSSFDTNADELSSVTVEEISTSLITYGAISLGAFFALVILIILCARRRKMRRSREENIAATEAGNLGSSDRRLRSLSKPRDDASAGPYNNVLDTSKVNCGTPNITSSHKGLQRGSIVSRVPTNESLRSFDGMLADSSDFPAVLGNKAGLYKSGGRSGHGTSVAGSISRYSNVGEYVQQDVSLRCTSTPDVFGEYLRMKQEMQYDNGEDSIMSRSGMSEIISDLNSSQCSLVSSQNTGRLPQRRMNQDDRSSMAGSFTDSIANSVTDSEYAEARGESDCFSEMSYNDERYSFSSIDGLDDSQIRVGKREVEI</sequence>
<dbReference type="AlphaFoldDB" id="A0AAV0UHZ8"/>
<comment type="caution">
    <text evidence="5">The sequence shown here is derived from an EMBL/GenBank/DDBJ whole genome shotgun (WGS) entry which is preliminary data.</text>
</comment>
<name>A0AAV0UHZ8_9STRA</name>
<evidence type="ECO:0000256" key="3">
    <source>
        <dbReference type="SAM" id="SignalP"/>
    </source>
</evidence>
<dbReference type="EMBL" id="CANTFK010000979">
    <property type="protein sequence ID" value="CAI5735958.1"/>
    <property type="molecule type" value="Genomic_DNA"/>
</dbReference>
<keyword evidence="6" id="KW-1185">Reference proteome</keyword>
<reference evidence="4 6" key="1">
    <citation type="submission" date="2021-11" db="EMBL/GenBank/DDBJ databases">
        <authorList>
            <person name="Islam A."/>
            <person name="Islam S."/>
            <person name="Flora M.S."/>
            <person name="Rahman M."/>
            <person name="Ziaur R.M."/>
            <person name="Epstein J.H."/>
            <person name="Hassan M."/>
            <person name="Klassen M."/>
            <person name="Woodard K."/>
            <person name="Webb A."/>
            <person name="Webby R.J."/>
            <person name="El Zowalaty M.E."/>
        </authorList>
    </citation>
    <scope>NUCLEOTIDE SEQUENCE [LARGE SCALE GENOMIC DNA]</scope>
    <source>
        <strain evidence="4">Pf1</strain>
    </source>
</reference>
<keyword evidence="2" id="KW-1133">Transmembrane helix</keyword>
<dbReference type="EMBL" id="CAKLBC010000005">
    <property type="protein sequence ID" value="CAH0484469.1"/>
    <property type="molecule type" value="Genomic_DNA"/>
</dbReference>
<dbReference type="Proteomes" id="UP001157938">
    <property type="component" value="Unassembled WGS sequence"/>
</dbReference>
<organism evidence="5 7">
    <name type="scientific">Peronospora farinosa</name>
    <dbReference type="NCBI Taxonomy" id="134698"/>
    <lineage>
        <taxon>Eukaryota</taxon>
        <taxon>Sar</taxon>
        <taxon>Stramenopiles</taxon>
        <taxon>Oomycota</taxon>
        <taxon>Peronosporomycetes</taxon>
        <taxon>Peronosporales</taxon>
        <taxon>Peronosporaceae</taxon>
        <taxon>Peronospora</taxon>
    </lineage>
</organism>
<evidence type="ECO:0000256" key="1">
    <source>
        <dbReference type="SAM" id="MobiDB-lite"/>
    </source>
</evidence>
<proteinExistence type="predicted"/>
<dbReference type="Proteomes" id="UP001159659">
    <property type="component" value="Unassembled WGS sequence"/>
</dbReference>
<feature type="chain" id="PRO_5043538739" evidence="3">
    <location>
        <begin position="27"/>
        <end position="435"/>
    </location>
</feature>
<evidence type="ECO:0000256" key="2">
    <source>
        <dbReference type="SAM" id="Phobius"/>
    </source>
</evidence>
<keyword evidence="2" id="KW-0472">Membrane</keyword>
<keyword evidence="3" id="KW-0732">Signal</keyword>
<accession>A0AAV0UHZ8</accession>